<name>A0A2Z6GBB0_9PROT</name>
<proteinExistence type="predicted"/>
<reference evidence="1 2" key="1">
    <citation type="submission" date="2018-06" db="EMBL/GenBank/DDBJ databases">
        <title>OYT1 Genome Sequencing.</title>
        <authorList>
            <person name="Kato S."/>
            <person name="Itoh T."/>
            <person name="Ohkuma M."/>
        </authorList>
    </citation>
    <scope>NUCLEOTIDE SEQUENCE [LARGE SCALE GENOMIC DNA]</scope>
    <source>
        <strain evidence="1 2">OYT1</strain>
    </source>
</reference>
<protein>
    <submittedName>
        <fullName evidence="1">Uncharacterized protein</fullName>
    </submittedName>
</protein>
<dbReference type="AlphaFoldDB" id="A0A2Z6GBB0"/>
<keyword evidence="2" id="KW-1185">Reference proteome</keyword>
<dbReference type="Proteomes" id="UP000033070">
    <property type="component" value="Chromosome"/>
</dbReference>
<sequence>MKCWICSREARGFGITDTRYAIGDARRYPVRWVFCSKRCQDAFHRFYSVRVEAERKDEELPMIDATEFEQAAMRGCLKAFGSAAGEIGYAKPLGDYTEADALRVIDAIVTCFVNAMADRYGSTGFNFPPVRGLAEVVQDPFSDLKNDLPWEEGTAQKGGA</sequence>
<organism evidence="1 2">
    <name type="scientific">Ferriphaselus amnicola</name>
    <dbReference type="NCBI Taxonomy" id="1188319"/>
    <lineage>
        <taxon>Bacteria</taxon>
        <taxon>Pseudomonadati</taxon>
        <taxon>Pseudomonadota</taxon>
        <taxon>Betaproteobacteria</taxon>
        <taxon>Nitrosomonadales</taxon>
        <taxon>Gallionellaceae</taxon>
        <taxon>Ferriphaselus</taxon>
    </lineage>
</organism>
<dbReference type="KEGG" id="fam:OYT1_ch1246"/>
<dbReference type="EMBL" id="AP018738">
    <property type="protein sequence ID" value="BBE50803.1"/>
    <property type="molecule type" value="Genomic_DNA"/>
</dbReference>
<dbReference type="OrthoDB" id="5954222at2"/>
<evidence type="ECO:0000313" key="1">
    <source>
        <dbReference type="EMBL" id="BBE50803.1"/>
    </source>
</evidence>
<dbReference type="InterPro" id="IPR045422">
    <property type="entry name" value="DUF6511"/>
</dbReference>
<gene>
    <name evidence="1" type="ORF">OYT1_ch1246</name>
</gene>
<evidence type="ECO:0000313" key="2">
    <source>
        <dbReference type="Proteomes" id="UP000033070"/>
    </source>
</evidence>
<dbReference type="RefSeq" id="WP_062627072.1">
    <property type="nucleotide sequence ID" value="NZ_AP018738.1"/>
</dbReference>
<dbReference type="Pfam" id="PF20121">
    <property type="entry name" value="DUF6511"/>
    <property type="match status" value="1"/>
</dbReference>
<dbReference type="STRING" id="1188319.OYT1_01906"/>
<accession>A0A2Z6GBB0</accession>